<dbReference type="AlphaFoldDB" id="A0A1E8PMZ4"/>
<sequence length="108" mass="11554">MNAIVQGLTQLKTFSGAATEAAQALPGIERYRASVAQALDMASMDPNTGVAAMQNAATHYQQVRGQLRQVMLNLDRHTADALLETKTQASAPLGCRSAAWRSALPCWP</sequence>
<organism evidence="1 2">
    <name type="scientific">Janthinobacterium lividum</name>
    <dbReference type="NCBI Taxonomy" id="29581"/>
    <lineage>
        <taxon>Bacteria</taxon>
        <taxon>Pseudomonadati</taxon>
        <taxon>Pseudomonadota</taxon>
        <taxon>Betaproteobacteria</taxon>
        <taxon>Burkholderiales</taxon>
        <taxon>Oxalobacteraceae</taxon>
        <taxon>Janthinobacterium</taxon>
    </lineage>
</organism>
<evidence type="ECO:0000313" key="1">
    <source>
        <dbReference type="EMBL" id="OFJ47134.1"/>
    </source>
</evidence>
<gene>
    <name evidence="1" type="ORF">BA896_022165</name>
</gene>
<evidence type="ECO:0000313" key="2">
    <source>
        <dbReference type="Proteomes" id="UP000092634"/>
    </source>
</evidence>
<protein>
    <submittedName>
        <fullName evidence="1">Uncharacterized protein</fullName>
    </submittedName>
</protein>
<comment type="caution">
    <text evidence="1">The sequence shown here is derived from an EMBL/GenBank/DDBJ whole genome shotgun (WGS) entry which is preliminary data.</text>
</comment>
<name>A0A1E8PMZ4_9BURK</name>
<dbReference type="EMBL" id="MAQB02000008">
    <property type="protein sequence ID" value="OFJ47134.1"/>
    <property type="molecule type" value="Genomic_DNA"/>
</dbReference>
<reference evidence="1 2" key="1">
    <citation type="submission" date="2016-10" db="EMBL/GenBank/DDBJ databases">
        <title>Updated version of Genome Assembly of Janthinobacterium lividum ERGS5:01.</title>
        <authorList>
            <person name="Kumar R."/>
            <person name="Acharya V."/>
            <person name="Singh D."/>
        </authorList>
    </citation>
    <scope>NUCLEOTIDE SEQUENCE [LARGE SCALE GENOMIC DNA]</scope>
    <source>
        <strain evidence="1 2">ERGS5:01</strain>
    </source>
</reference>
<proteinExistence type="predicted"/>
<dbReference type="Proteomes" id="UP000092634">
    <property type="component" value="Unassembled WGS sequence"/>
</dbReference>
<accession>A0A1E8PMZ4</accession>